<dbReference type="PANTHER" id="PTHR48411:SF1">
    <property type="entry name" value="OS01G0948300 PROTEIN"/>
    <property type="match status" value="1"/>
</dbReference>
<dbReference type="InterPro" id="IPR001251">
    <property type="entry name" value="CRAL-TRIO_dom"/>
</dbReference>
<dbReference type="Proteomes" id="UP000015105">
    <property type="component" value="Chromosome 3D"/>
</dbReference>
<feature type="domain" description="CRAL-TRIO" evidence="1">
    <location>
        <begin position="12"/>
        <end position="55"/>
    </location>
</feature>
<dbReference type="PANTHER" id="PTHR48411">
    <property type="entry name" value="OS01G0948300 PROTEIN"/>
    <property type="match status" value="1"/>
</dbReference>
<reference evidence="2" key="3">
    <citation type="journal article" date="2017" name="Nature">
        <title>Genome sequence of the progenitor of the wheat D genome Aegilops tauschii.</title>
        <authorList>
            <person name="Luo M.C."/>
            <person name="Gu Y.Q."/>
            <person name="Puiu D."/>
            <person name="Wang H."/>
            <person name="Twardziok S.O."/>
            <person name="Deal K.R."/>
            <person name="Huo N."/>
            <person name="Zhu T."/>
            <person name="Wang L."/>
            <person name="Wang Y."/>
            <person name="McGuire P.E."/>
            <person name="Liu S."/>
            <person name="Long H."/>
            <person name="Ramasamy R.K."/>
            <person name="Rodriguez J.C."/>
            <person name="Van S.L."/>
            <person name="Yuan L."/>
            <person name="Wang Z."/>
            <person name="Xia Z."/>
            <person name="Xiao L."/>
            <person name="Anderson O.D."/>
            <person name="Ouyang S."/>
            <person name="Liang Y."/>
            <person name="Zimin A.V."/>
            <person name="Pertea G."/>
            <person name="Qi P."/>
            <person name="Bennetzen J.L."/>
            <person name="Dai X."/>
            <person name="Dawson M.W."/>
            <person name="Muller H.G."/>
            <person name="Kugler K."/>
            <person name="Rivarola-Duarte L."/>
            <person name="Spannagl M."/>
            <person name="Mayer K.F.X."/>
            <person name="Lu F.H."/>
            <person name="Bevan M.W."/>
            <person name="Leroy P."/>
            <person name="Li P."/>
            <person name="You F.M."/>
            <person name="Sun Q."/>
            <person name="Liu Z."/>
            <person name="Lyons E."/>
            <person name="Wicker T."/>
            <person name="Salzberg S.L."/>
            <person name="Devos K.M."/>
            <person name="Dvorak J."/>
        </authorList>
    </citation>
    <scope>NUCLEOTIDE SEQUENCE [LARGE SCALE GENOMIC DNA]</scope>
    <source>
        <strain evidence="2">cv. AL8/78</strain>
    </source>
</reference>
<sequence>MLCTTSLSVYTNSFLLVVHCRLYWKIKYVSRLEYLWGDIKKGEVEIPDFVTEHDKILEHRPLTDYGIEPDPLHLADIPAAGYSLGRYEDKWSPEDRWNSRNYM</sequence>
<protein>
    <recommendedName>
        <fullName evidence="1">CRAL-TRIO domain-containing protein</fullName>
    </recommendedName>
</protein>
<dbReference type="AlphaFoldDB" id="A0A453GM72"/>
<reference evidence="2" key="5">
    <citation type="journal article" date="2021" name="G3 (Bethesda)">
        <title>Aegilops tauschii genome assembly Aet v5.0 features greater sequence contiguity and improved annotation.</title>
        <authorList>
            <person name="Wang L."/>
            <person name="Zhu T."/>
            <person name="Rodriguez J.C."/>
            <person name="Deal K.R."/>
            <person name="Dubcovsky J."/>
            <person name="McGuire P.E."/>
            <person name="Lux T."/>
            <person name="Spannagl M."/>
            <person name="Mayer K.F.X."/>
            <person name="Baldrich P."/>
            <person name="Meyers B.C."/>
            <person name="Huo N."/>
            <person name="Gu Y.Q."/>
            <person name="Zhou H."/>
            <person name="Devos K.M."/>
            <person name="Bennetzen J.L."/>
            <person name="Unver T."/>
            <person name="Budak H."/>
            <person name="Gulick P.J."/>
            <person name="Galiba G."/>
            <person name="Kalapos B."/>
            <person name="Nelson D.R."/>
            <person name="Li P."/>
            <person name="You F.M."/>
            <person name="Luo M.C."/>
            <person name="Dvorak J."/>
        </authorList>
    </citation>
    <scope>NUCLEOTIDE SEQUENCE [LARGE SCALE GENOMIC DNA]</scope>
    <source>
        <strain evidence="2">cv. AL8/78</strain>
    </source>
</reference>
<reference evidence="3" key="1">
    <citation type="journal article" date="2014" name="Science">
        <title>Ancient hybridizations among the ancestral genomes of bread wheat.</title>
        <authorList>
            <consortium name="International Wheat Genome Sequencing Consortium,"/>
            <person name="Marcussen T."/>
            <person name="Sandve S.R."/>
            <person name="Heier L."/>
            <person name="Spannagl M."/>
            <person name="Pfeifer M."/>
            <person name="Jakobsen K.S."/>
            <person name="Wulff B.B."/>
            <person name="Steuernagel B."/>
            <person name="Mayer K.F."/>
            <person name="Olsen O.A."/>
        </authorList>
    </citation>
    <scope>NUCLEOTIDE SEQUENCE [LARGE SCALE GENOMIC DNA]</scope>
    <source>
        <strain evidence="3">cv. AL8/78</strain>
    </source>
</reference>
<reference evidence="3" key="2">
    <citation type="journal article" date="2017" name="Nat. Plants">
        <title>The Aegilops tauschii genome reveals multiple impacts of transposons.</title>
        <authorList>
            <person name="Zhao G."/>
            <person name="Zou C."/>
            <person name="Li K."/>
            <person name="Wang K."/>
            <person name="Li T."/>
            <person name="Gao L."/>
            <person name="Zhang X."/>
            <person name="Wang H."/>
            <person name="Yang Z."/>
            <person name="Liu X."/>
            <person name="Jiang W."/>
            <person name="Mao L."/>
            <person name="Kong X."/>
            <person name="Jiao Y."/>
            <person name="Jia J."/>
        </authorList>
    </citation>
    <scope>NUCLEOTIDE SEQUENCE [LARGE SCALE GENOMIC DNA]</scope>
    <source>
        <strain evidence="3">cv. AL8/78</strain>
    </source>
</reference>
<name>A0A453GM72_AEGTS</name>
<dbReference type="EnsemblPlants" id="AET3Gv21113600.5">
    <property type="protein sequence ID" value="AET3Gv21113600.5"/>
    <property type="gene ID" value="AET3Gv21113600"/>
</dbReference>
<evidence type="ECO:0000259" key="1">
    <source>
        <dbReference type="Pfam" id="PF13716"/>
    </source>
</evidence>
<proteinExistence type="predicted"/>
<reference evidence="2" key="4">
    <citation type="submission" date="2019-03" db="UniProtKB">
        <authorList>
            <consortium name="EnsemblPlants"/>
        </authorList>
    </citation>
    <scope>IDENTIFICATION</scope>
</reference>
<keyword evidence="3" id="KW-1185">Reference proteome</keyword>
<dbReference type="Pfam" id="PF13716">
    <property type="entry name" value="CRAL_TRIO_2"/>
    <property type="match status" value="1"/>
</dbReference>
<dbReference type="Gramene" id="AET3Gv21113600.5">
    <property type="protein sequence ID" value="AET3Gv21113600.5"/>
    <property type="gene ID" value="AET3Gv21113600"/>
</dbReference>
<accession>A0A453GM72</accession>
<evidence type="ECO:0000313" key="3">
    <source>
        <dbReference type="Proteomes" id="UP000015105"/>
    </source>
</evidence>
<evidence type="ECO:0000313" key="2">
    <source>
        <dbReference type="EnsemblPlants" id="AET3Gv21113600.5"/>
    </source>
</evidence>
<organism evidence="2 3">
    <name type="scientific">Aegilops tauschii subsp. strangulata</name>
    <name type="common">Goatgrass</name>
    <dbReference type="NCBI Taxonomy" id="200361"/>
    <lineage>
        <taxon>Eukaryota</taxon>
        <taxon>Viridiplantae</taxon>
        <taxon>Streptophyta</taxon>
        <taxon>Embryophyta</taxon>
        <taxon>Tracheophyta</taxon>
        <taxon>Spermatophyta</taxon>
        <taxon>Magnoliopsida</taxon>
        <taxon>Liliopsida</taxon>
        <taxon>Poales</taxon>
        <taxon>Poaceae</taxon>
        <taxon>BOP clade</taxon>
        <taxon>Pooideae</taxon>
        <taxon>Triticodae</taxon>
        <taxon>Triticeae</taxon>
        <taxon>Triticinae</taxon>
        <taxon>Aegilops</taxon>
    </lineage>
</organism>